<reference evidence="2" key="1">
    <citation type="journal article" date="2006" name="Appl. Environ. Microbiol.">
        <title>Complete genome sequence of the marine, chemolithoautotrophic, ammonia-oxidizing bacterium Nitrosococcus oceani ATCC 19707.</title>
        <authorList>
            <person name="Klotz M.G."/>
            <person name="Arp D.J."/>
            <person name="Chain P.S.G."/>
            <person name="El-Sheikh A.F."/>
            <person name="Hauser L.J."/>
            <person name="Hommes N.G."/>
            <person name="Larimer F.W."/>
            <person name="Malfatti S.A."/>
            <person name="Norton J.M."/>
            <person name="Poret-Peterson A.T."/>
            <person name="Vergez L.M."/>
            <person name="Ward B.B."/>
        </authorList>
    </citation>
    <scope>NUCLEOTIDE SEQUENCE [LARGE SCALE GENOMIC DNA]</scope>
    <source>
        <strain evidence="2">ATCC 19707 / BCRC 17464 / NCIMB 11848 / C-107</strain>
    </source>
</reference>
<sequence length="221" mass="26058">MTRLWQDLSRIFRDTATKKMSNNIISIIIAIARDEVSEDTLKNIDENVKRLIQKHYNVGLRYLEEMHSVSNTELRKKLLHDARRSFSEAITVDTPLQSAQATRIVAVCYDLLDEKETAFLRYEEAFLKAIEYYNRLLKQFESSGGTRGIDLLLGFSLVGQPIMYTRWTLRYFRRKKLEEEAKNIRSFLYDLKYFLVEREIFLQALYSDIESIPPYSWSDTG</sequence>
<dbReference type="EMBL" id="CP000127">
    <property type="protein sequence ID" value="ABA57601.1"/>
    <property type="molecule type" value="Genomic_DNA"/>
</dbReference>
<dbReference type="HOGENOM" id="CLU_1249525_0_0_6"/>
<protein>
    <submittedName>
        <fullName evidence="1">Uncharacterized protein</fullName>
    </submittedName>
</protein>
<dbReference type="InParanoid" id="Q3JC45"/>
<proteinExistence type="predicted"/>
<name>Q3JC45_NITOC</name>
<accession>Q3JC45</accession>
<organism evidence="1 2">
    <name type="scientific">Nitrosococcus oceani (strain ATCC 19707 / BCRC 17464 / JCM 30415 / NCIMB 11848 / C-107)</name>
    <dbReference type="NCBI Taxonomy" id="323261"/>
    <lineage>
        <taxon>Bacteria</taxon>
        <taxon>Pseudomonadati</taxon>
        <taxon>Pseudomonadota</taxon>
        <taxon>Gammaproteobacteria</taxon>
        <taxon>Chromatiales</taxon>
        <taxon>Chromatiaceae</taxon>
        <taxon>Nitrosococcus</taxon>
    </lineage>
</organism>
<evidence type="ECO:0000313" key="1">
    <source>
        <dbReference type="EMBL" id="ABA57601.1"/>
    </source>
</evidence>
<keyword evidence="2" id="KW-1185">Reference proteome</keyword>
<dbReference type="AlphaFoldDB" id="Q3JC45"/>
<evidence type="ECO:0000313" key="2">
    <source>
        <dbReference type="Proteomes" id="UP000006838"/>
    </source>
</evidence>
<gene>
    <name evidence="1" type="ordered locus">Noc_1097</name>
</gene>
<dbReference type="KEGG" id="noc:Noc_1097"/>
<dbReference type="Proteomes" id="UP000006838">
    <property type="component" value="Chromosome"/>
</dbReference>